<dbReference type="PANTHER" id="PTHR32089:SF112">
    <property type="entry name" value="LYSOZYME-LIKE PROTEIN-RELATED"/>
    <property type="match status" value="1"/>
</dbReference>
<keyword evidence="8" id="KW-1185">Reference proteome</keyword>
<dbReference type="Gene3D" id="1.10.287.950">
    <property type="entry name" value="Methyl-accepting chemotaxis protein"/>
    <property type="match status" value="1"/>
</dbReference>
<dbReference type="PANTHER" id="PTHR32089">
    <property type="entry name" value="METHYL-ACCEPTING CHEMOTAXIS PROTEIN MCPB"/>
    <property type="match status" value="1"/>
</dbReference>
<dbReference type="AlphaFoldDB" id="A0A3N1XL46"/>
<dbReference type="PROSITE" id="PS50111">
    <property type="entry name" value="CHEMOTAXIS_TRANSDUC_2"/>
    <property type="match status" value="1"/>
</dbReference>
<feature type="transmembrane region" description="Helical" evidence="4">
    <location>
        <begin position="12"/>
        <end position="32"/>
    </location>
</feature>
<dbReference type="InterPro" id="IPR003660">
    <property type="entry name" value="HAMP_dom"/>
</dbReference>
<reference evidence="7 8" key="1">
    <citation type="submission" date="2018-11" db="EMBL/GenBank/DDBJ databases">
        <title>Genomic Encyclopedia of Type Strains, Phase IV (KMG-IV): sequencing the most valuable type-strain genomes for metagenomic binning, comparative biology and taxonomic classification.</title>
        <authorList>
            <person name="Goeker M."/>
        </authorList>
    </citation>
    <scope>NUCLEOTIDE SEQUENCE [LARGE SCALE GENOMIC DNA]</scope>
    <source>
        <strain evidence="7 8">DSM 26537</strain>
    </source>
</reference>
<accession>A0A3N1XL46</accession>
<dbReference type="SUPFAM" id="SSF58104">
    <property type="entry name" value="Methyl-accepting chemotaxis protein (MCP) signaling domain"/>
    <property type="match status" value="1"/>
</dbReference>
<feature type="domain" description="HAMP" evidence="6">
    <location>
        <begin position="201"/>
        <end position="253"/>
    </location>
</feature>
<evidence type="ECO:0000313" key="7">
    <source>
        <dbReference type="EMBL" id="ROR27433.1"/>
    </source>
</evidence>
<dbReference type="GO" id="GO:0007165">
    <property type="term" value="P:signal transduction"/>
    <property type="evidence" value="ECO:0007669"/>
    <property type="project" value="UniProtKB-KW"/>
</dbReference>
<dbReference type="OrthoDB" id="2542987at2"/>
<evidence type="ECO:0000259" key="6">
    <source>
        <dbReference type="PROSITE" id="PS50885"/>
    </source>
</evidence>
<comment type="similarity">
    <text evidence="2">Belongs to the methyl-accepting chemotaxis (MCP) protein family.</text>
</comment>
<dbReference type="Pfam" id="PF00672">
    <property type="entry name" value="HAMP"/>
    <property type="match status" value="1"/>
</dbReference>
<evidence type="ECO:0000313" key="8">
    <source>
        <dbReference type="Proteomes" id="UP000273083"/>
    </source>
</evidence>
<dbReference type="Pfam" id="PF00015">
    <property type="entry name" value="MCPsignal"/>
    <property type="match status" value="1"/>
</dbReference>
<keyword evidence="1 3" id="KW-0807">Transducer</keyword>
<dbReference type="SMART" id="SM00283">
    <property type="entry name" value="MA"/>
    <property type="match status" value="1"/>
</dbReference>
<sequence length="558" mass="60965">MINSLTKKILTVIILLIFICTVSFTGLSYYMLQNAVTNQMESDGRTLITSIKREISKNNITNIKELQDIFKEIKQESNENIEYISLSDENSMVIVSDNSEIKEASDDNTADGVSAATSEGDVSEVVNQQKTVGHILETSDGEKVYNISTDFVYNEELSGALNLGISLKGMYGQITQSVIETIIISVIIMILAIVIGTVVARNIIRPITMMSKRLKTFAEGDFTGRFEHKSKDEIGEMCVAMEHMRETLKGMVGDIQKNSNQVSKSSQNLASAIEETSNASEGISKASEELSIGSANLAANSQEGLEVLNMLAQEIDIISHRADMMKESIQKTRNANQLGTERIQDLQHAIIDNVRMTSQIKEMIDMLSSKSEAITQITTVIKNVAEETNLLALNAAIESARAGEHGKGFAVVADEISKLSEQTTNSISGIENIIQEISTTISTTQNYMEQSSEVMDKTTLVSQETGEAFETIDGTVAGIIEEIQVLIDGITKVNGDKNEVVGAIENISAISQESSSFNQEIYSSLEQQLANMGSISRSASELQEIAIDLEKLTGQFKL</sequence>
<feature type="domain" description="Methyl-accepting transducer" evidence="5">
    <location>
        <begin position="272"/>
        <end position="522"/>
    </location>
</feature>
<dbReference type="Proteomes" id="UP000273083">
    <property type="component" value="Unassembled WGS sequence"/>
</dbReference>
<dbReference type="GO" id="GO:0016020">
    <property type="term" value="C:membrane"/>
    <property type="evidence" value="ECO:0007669"/>
    <property type="project" value="InterPro"/>
</dbReference>
<evidence type="ECO:0000259" key="5">
    <source>
        <dbReference type="PROSITE" id="PS50111"/>
    </source>
</evidence>
<evidence type="ECO:0000256" key="4">
    <source>
        <dbReference type="SAM" id="Phobius"/>
    </source>
</evidence>
<keyword evidence="4" id="KW-0812">Transmembrane</keyword>
<keyword evidence="4" id="KW-1133">Transmembrane helix</keyword>
<keyword evidence="4" id="KW-0472">Membrane</keyword>
<protein>
    <submittedName>
        <fullName evidence="7">Methyl-accepting chemotaxis protein</fullName>
    </submittedName>
</protein>
<comment type="caution">
    <text evidence="7">The sequence shown here is derived from an EMBL/GenBank/DDBJ whole genome shotgun (WGS) entry which is preliminary data.</text>
</comment>
<feature type="transmembrane region" description="Helical" evidence="4">
    <location>
        <begin position="182"/>
        <end position="204"/>
    </location>
</feature>
<evidence type="ECO:0000256" key="2">
    <source>
        <dbReference type="ARBA" id="ARBA00029447"/>
    </source>
</evidence>
<organism evidence="7 8">
    <name type="scientific">Mobilisporobacter senegalensis</name>
    <dbReference type="NCBI Taxonomy" id="1329262"/>
    <lineage>
        <taxon>Bacteria</taxon>
        <taxon>Bacillati</taxon>
        <taxon>Bacillota</taxon>
        <taxon>Clostridia</taxon>
        <taxon>Lachnospirales</taxon>
        <taxon>Lachnospiraceae</taxon>
        <taxon>Mobilisporobacter</taxon>
    </lineage>
</organism>
<evidence type="ECO:0000256" key="3">
    <source>
        <dbReference type="PROSITE-ProRule" id="PRU00284"/>
    </source>
</evidence>
<evidence type="ECO:0000256" key="1">
    <source>
        <dbReference type="ARBA" id="ARBA00023224"/>
    </source>
</evidence>
<dbReference type="EMBL" id="RJVG01000006">
    <property type="protein sequence ID" value="ROR27433.1"/>
    <property type="molecule type" value="Genomic_DNA"/>
</dbReference>
<dbReference type="SMART" id="SM00304">
    <property type="entry name" value="HAMP"/>
    <property type="match status" value="1"/>
</dbReference>
<dbReference type="InterPro" id="IPR004089">
    <property type="entry name" value="MCPsignal_dom"/>
</dbReference>
<proteinExistence type="inferred from homology"/>
<gene>
    <name evidence="7" type="ORF">EDD66_106130</name>
</gene>
<dbReference type="PROSITE" id="PS50885">
    <property type="entry name" value="HAMP"/>
    <property type="match status" value="1"/>
</dbReference>
<dbReference type="Gene3D" id="6.10.340.10">
    <property type="match status" value="1"/>
</dbReference>
<dbReference type="RefSeq" id="WP_123609679.1">
    <property type="nucleotide sequence ID" value="NZ_RJVG01000006.1"/>
</dbReference>
<name>A0A3N1XL46_9FIRM</name>
<dbReference type="CDD" id="cd06225">
    <property type="entry name" value="HAMP"/>
    <property type="match status" value="1"/>
</dbReference>